<dbReference type="Proteomes" id="UP000789366">
    <property type="component" value="Unassembled WGS sequence"/>
</dbReference>
<dbReference type="EMBL" id="CAJVPW010002598">
    <property type="protein sequence ID" value="CAG8509608.1"/>
    <property type="molecule type" value="Genomic_DNA"/>
</dbReference>
<feature type="non-terminal residue" evidence="1">
    <location>
        <position position="1"/>
    </location>
</feature>
<protein>
    <submittedName>
        <fullName evidence="1">1016_t:CDS:1</fullName>
    </submittedName>
</protein>
<reference evidence="1" key="1">
    <citation type="submission" date="2021-06" db="EMBL/GenBank/DDBJ databases">
        <authorList>
            <person name="Kallberg Y."/>
            <person name="Tangrot J."/>
            <person name="Rosling A."/>
        </authorList>
    </citation>
    <scope>NUCLEOTIDE SEQUENCE</scope>
    <source>
        <strain evidence="1">28 12/20/2015</strain>
    </source>
</reference>
<gene>
    <name evidence="1" type="ORF">SPELUC_LOCUS3414</name>
</gene>
<organism evidence="1 2">
    <name type="scientific">Cetraspora pellucida</name>
    <dbReference type="NCBI Taxonomy" id="1433469"/>
    <lineage>
        <taxon>Eukaryota</taxon>
        <taxon>Fungi</taxon>
        <taxon>Fungi incertae sedis</taxon>
        <taxon>Mucoromycota</taxon>
        <taxon>Glomeromycotina</taxon>
        <taxon>Glomeromycetes</taxon>
        <taxon>Diversisporales</taxon>
        <taxon>Gigasporaceae</taxon>
        <taxon>Cetraspora</taxon>
    </lineage>
</organism>
<keyword evidence="2" id="KW-1185">Reference proteome</keyword>
<name>A0ACA9L442_9GLOM</name>
<sequence>QGSLLQIDDSEYEIIDYGESSKEQSDDSLPHEKDNKPLRINRLKSKKRKHKAPLNISCKKKERAQIQYTSLSDLSEADSDKDESTSSDANDITKEQKSTTINEIEKNKALLLKNNFEIVQKNQLIVYGDKLFAKNRSIEDLLITDFSHLFNDTNVINFLFLPLPSYSTNIESLGNYFKKWAVQYSQLKNTKTEVEEKMLKLLYQLRGAYLTLLVILAEENERNKKMPSSHKALHDSVKKKVKSILRISERHEQ</sequence>
<accession>A0ACA9L442</accession>
<proteinExistence type="predicted"/>
<comment type="caution">
    <text evidence="1">The sequence shown here is derived from an EMBL/GenBank/DDBJ whole genome shotgun (WGS) entry which is preliminary data.</text>
</comment>
<evidence type="ECO:0000313" key="2">
    <source>
        <dbReference type="Proteomes" id="UP000789366"/>
    </source>
</evidence>
<evidence type="ECO:0000313" key="1">
    <source>
        <dbReference type="EMBL" id="CAG8509608.1"/>
    </source>
</evidence>